<evidence type="ECO:0000313" key="7">
    <source>
        <dbReference type="EMBL" id="RMX44261.1"/>
    </source>
</evidence>
<dbReference type="STRING" id="46731.A0A3M6TSE5"/>
<evidence type="ECO:0000256" key="1">
    <source>
        <dbReference type="ARBA" id="ARBA00022723"/>
    </source>
</evidence>
<dbReference type="Gene3D" id="3.30.40.10">
    <property type="entry name" value="Zinc/RING finger domain, C3HC4 (zinc finger)"/>
    <property type="match status" value="1"/>
</dbReference>
<keyword evidence="1" id="KW-0479">Metal-binding</keyword>
<keyword evidence="5" id="KW-0472">Membrane</keyword>
<dbReference type="AlphaFoldDB" id="A0A3M6TSE5"/>
<sequence length="209" mass="24633">FDEYKSFPVPPLPPVIVIRVSLDPFERREGRQNVVLSNLEEEVKQYESFLYSVWLKQGKTADVNPLQIMTDHNLTLNDLFFLPILFIGFLILGVCFAFCCYLLRTMRDDYDIDVESPRRIRYDGLRRGNYRKKWLKKVSLKSDTCAICLDDFQHKEEISICRCGHAYHHKCIMKWMEIKETCPICQRNCRHENNNGGERTPLLPNPLDI</sequence>
<dbReference type="Pfam" id="PF13639">
    <property type="entry name" value="zf-RING_2"/>
    <property type="match status" value="1"/>
</dbReference>
<evidence type="ECO:0000256" key="3">
    <source>
        <dbReference type="ARBA" id="ARBA00022833"/>
    </source>
</evidence>
<dbReference type="SUPFAM" id="SSF57850">
    <property type="entry name" value="RING/U-box"/>
    <property type="match status" value="1"/>
</dbReference>
<protein>
    <recommendedName>
        <fullName evidence="6">RING-type domain-containing protein</fullName>
    </recommendedName>
</protein>
<dbReference type="InterPro" id="IPR013083">
    <property type="entry name" value="Znf_RING/FYVE/PHD"/>
</dbReference>
<keyword evidence="5" id="KW-0812">Transmembrane</keyword>
<feature type="transmembrane region" description="Helical" evidence="5">
    <location>
        <begin position="79"/>
        <end position="103"/>
    </location>
</feature>
<accession>A0A3M6TSE5</accession>
<keyword evidence="5" id="KW-1133">Transmembrane helix</keyword>
<dbReference type="PANTHER" id="PTHR45798:SF97">
    <property type="entry name" value="ALCOHOL-SENSITIVE RING FINGER PROTEIN 1"/>
    <property type="match status" value="1"/>
</dbReference>
<dbReference type="OrthoDB" id="290834at2759"/>
<evidence type="ECO:0000259" key="6">
    <source>
        <dbReference type="PROSITE" id="PS50089"/>
    </source>
</evidence>
<keyword evidence="2 4" id="KW-0863">Zinc-finger</keyword>
<dbReference type="EMBL" id="RCHS01003041">
    <property type="protein sequence ID" value="RMX44261.1"/>
    <property type="molecule type" value="Genomic_DNA"/>
</dbReference>
<feature type="non-terminal residue" evidence="7">
    <location>
        <position position="1"/>
    </location>
</feature>
<feature type="domain" description="RING-type" evidence="6">
    <location>
        <begin position="145"/>
        <end position="186"/>
    </location>
</feature>
<proteinExistence type="predicted"/>
<dbReference type="SMART" id="SM00184">
    <property type="entry name" value="RING"/>
    <property type="match status" value="1"/>
</dbReference>
<dbReference type="PANTHER" id="PTHR45798">
    <property type="entry name" value="RING-H2 FINGER PROTEIN ATL61-RELATED-RELATED"/>
    <property type="match status" value="1"/>
</dbReference>
<dbReference type="InterPro" id="IPR052788">
    <property type="entry name" value="RING-type_E3_ligase_ATL"/>
</dbReference>
<evidence type="ECO:0000256" key="4">
    <source>
        <dbReference type="PROSITE-ProRule" id="PRU00175"/>
    </source>
</evidence>
<comment type="caution">
    <text evidence="7">The sequence shown here is derived from an EMBL/GenBank/DDBJ whole genome shotgun (WGS) entry which is preliminary data.</text>
</comment>
<evidence type="ECO:0000313" key="8">
    <source>
        <dbReference type="Proteomes" id="UP000275408"/>
    </source>
</evidence>
<evidence type="ECO:0000256" key="2">
    <source>
        <dbReference type="ARBA" id="ARBA00022771"/>
    </source>
</evidence>
<keyword evidence="3" id="KW-0862">Zinc</keyword>
<gene>
    <name evidence="7" type="ORF">pdam_00019514</name>
</gene>
<reference evidence="7 8" key="1">
    <citation type="journal article" date="2018" name="Sci. Rep.">
        <title>Comparative analysis of the Pocillopora damicornis genome highlights role of immune system in coral evolution.</title>
        <authorList>
            <person name="Cunning R."/>
            <person name="Bay R.A."/>
            <person name="Gillette P."/>
            <person name="Baker A.C."/>
            <person name="Traylor-Knowles N."/>
        </authorList>
    </citation>
    <scope>NUCLEOTIDE SEQUENCE [LARGE SCALE GENOMIC DNA]</scope>
    <source>
        <strain evidence="7">RSMAS</strain>
        <tissue evidence="7">Whole animal</tissue>
    </source>
</reference>
<dbReference type="CDD" id="cd16469">
    <property type="entry name" value="RING-H2_RNF24-like"/>
    <property type="match status" value="1"/>
</dbReference>
<evidence type="ECO:0000256" key="5">
    <source>
        <dbReference type="SAM" id="Phobius"/>
    </source>
</evidence>
<organism evidence="7 8">
    <name type="scientific">Pocillopora damicornis</name>
    <name type="common">Cauliflower coral</name>
    <name type="synonym">Millepora damicornis</name>
    <dbReference type="NCBI Taxonomy" id="46731"/>
    <lineage>
        <taxon>Eukaryota</taxon>
        <taxon>Metazoa</taxon>
        <taxon>Cnidaria</taxon>
        <taxon>Anthozoa</taxon>
        <taxon>Hexacorallia</taxon>
        <taxon>Scleractinia</taxon>
        <taxon>Astrocoeniina</taxon>
        <taxon>Pocilloporidae</taxon>
        <taxon>Pocillopora</taxon>
    </lineage>
</organism>
<name>A0A3M6TSE5_POCDA</name>
<keyword evidence="8" id="KW-1185">Reference proteome</keyword>
<dbReference type="InterPro" id="IPR001841">
    <property type="entry name" value="Znf_RING"/>
</dbReference>
<dbReference type="GO" id="GO:0008270">
    <property type="term" value="F:zinc ion binding"/>
    <property type="evidence" value="ECO:0007669"/>
    <property type="project" value="UniProtKB-KW"/>
</dbReference>
<dbReference type="Proteomes" id="UP000275408">
    <property type="component" value="Unassembled WGS sequence"/>
</dbReference>
<dbReference type="PROSITE" id="PS50089">
    <property type="entry name" value="ZF_RING_2"/>
    <property type="match status" value="1"/>
</dbReference>